<dbReference type="AlphaFoldDB" id="A0A1G6M7E7"/>
<feature type="signal peptide" evidence="2">
    <location>
        <begin position="1"/>
        <end position="38"/>
    </location>
</feature>
<keyword evidence="1" id="KW-0812">Transmembrane</keyword>
<organism evidence="3 4">
    <name type="scientific">Nocardioides lianchengensis</name>
    <dbReference type="NCBI Taxonomy" id="1045774"/>
    <lineage>
        <taxon>Bacteria</taxon>
        <taxon>Bacillati</taxon>
        <taxon>Actinomycetota</taxon>
        <taxon>Actinomycetes</taxon>
        <taxon>Propionibacteriales</taxon>
        <taxon>Nocardioidaceae</taxon>
        <taxon>Nocardioides</taxon>
    </lineage>
</organism>
<dbReference type="Gene3D" id="2.40.50.120">
    <property type="match status" value="1"/>
</dbReference>
<name>A0A1G6M7E7_9ACTN</name>
<keyword evidence="1" id="KW-0472">Membrane</keyword>
<evidence type="ECO:0000256" key="2">
    <source>
        <dbReference type="SAM" id="SignalP"/>
    </source>
</evidence>
<dbReference type="EMBL" id="FMZM01000002">
    <property type="protein sequence ID" value="SDC51423.1"/>
    <property type="molecule type" value="Genomic_DNA"/>
</dbReference>
<dbReference type="STRING" id="1045774.SAMN05421872_102473"/>
<evidence type="ECO:0008006" key="5">
    <source>
        <dbReference type="Google" id="ProtNLM"/>
    </source>
</evidence>
<keyword evidence="1" id="KW-1133">Transmembrane helix</keyword>
<dbReference type="Proteomes" id="UP000199034">
    <property type="component" value="Unassembled WGS sequence"/>
</dbReference>
<protein>
    <recommendedName>
        <fullName evidence="5">Tissue inhibitor of metalloproteinase</fullName>
    </recommendedName>
</protein>
<proteinExistence type="predicted"/>
<keyword evidence="2" id="KW-0732">Signal</keyword>
<feature type="chain" id="PRO_5011523052" description="Tissue inhibitor of metalloproteinase" evidence="2">
    <location>
        <begin position="39"/>
        <end position="214"/>
    </location>
</feature>
<sequence length="214" mass="22500">MTWFHERVPTPPVTLLRLLVLALLSSALVWVAPSSASAACTCTAAVIRSDTERLARNANSVFTGTVVGSTVVRLDDGTATAVFTAEVTVELIYKGDVRESTVEVETVRGTSECDLGRLEAGRRYAFFVEAAEDALVADGCGGTQPVRPKLLVELEALYGAGEPPPVEVPAETASIEPVPGVEDPPTFTRAAAPGGAMVLVGLLGLVVVRRLARR</sequence>
<dbReference type="InterPro" id="IPR008993">
    <property type="entry name" value="TIMP-like_OB-fold"/>
</dbReference>
<evidence type="ECO:0000313" key="3">
    <source>
        <dbReference type="EMBL" id="SDC51423.1"/>
    </source>
</evidence>
<keyword evidence="4" id="KW-1185">Reference proteome</keyword>
<accession>A0A1G6M7E7</accession>
<gene>
    <name evidence="3" type="ORF">SAMN05421872_102473</name>
</gene>
<reference evidence="4" key="1">
    <citation type="submission" date="2016-10" db="EMBL/GenBank/DDBJ databases">
        <authorList>
            <person name="Varghese N."/>
            <person name="Submissions S."/>
        </authorList>
    </citation>
    <scope>NUCLEOTIDE SEQUENCE [LARGE SCALE GENOMIC DNA]</scope>
    <source>
        <strain evidence="4">CGMCC 4.6858</strain>
    </source>
</reference>
<evidence type="ECO:0000313" key="4">
    <source>
        <dbReference type="Proteomes" id="UP000199034"/>
    </source>
</evidence>
<feature type="transmembrane region" description="Helical" evidence="1">
    <location>
        <begin position="190"/>
        <end position="208"/>
    </location>
</feature>
<evidence type="ECO:0000256" key="1">
    <source>
        <dbReference type="SAM" id="Phobius"/>
    </source>
</evidence>